<feature type="binding site" evidence="8">
    <location>
        <position position="102"/>
    </location>
    <ligand>
        <name>ATP</name>
        <dbReference type="ChEBI" id="CHEBI:30616"/>
    </ligand>
</feature>
<comment type="catalytic activity">
    <reaction evidence="8">
        <text>L-tyrosyl-[protein] + UTP = O-(5'-uridylyl)-L-tyrosyl-[protein] + diphosphate</text>
        <dbReference type="Rhea" id="RHEA:83887"/>
        <dbReference type="Rhea" id="RHEA-COMP:10136"/>
        <dbReference type="Rhea" id="RHEA-COMP:20238"/>
        <dbReference type="ChEBI" id="CHEBI:33019"/>
        <dbReference type="ChEBI" id="CHEBI:46398"/>
        <dbReference type="ChEBI" id="CHEBI:46858"/>
        <dbReference type="ChEBI" id="CHEBI:90602"/>
    </reaction>
</comment>
<dbReference type="Pfam" id="PF02696">
    <property type="entry name" value="SelO"/>
    <property type="match status" value="1"/>
</dbReference>
<dbReference type="Proteomes" id="UP001185755">
    <property type="component" value="Unassembled WGS sequence"/>
</dbReference>
<evidence type="ECO:0000256" key="5">
    <source>
        <dbReference type="ARBA" id="ARBA00022741"/>
    </source>
</evidence>
<dbReference type="HAMAP" id="MF_00692">
    <property type="entry name" value="SelO"/>
    <property type="match status" value="1"/>
</dbReference>
<name>A0ABU4B6C3_9NOCA</name>
<comment type="catalytic activity">
    <reaction evidence="8">
        <text>L-histidyl-[protein] + UTP = N(tele)-(5'-uridylyl)-L-histidyl-[protein] + diphosphate</text>
        <dbReference type="Rhea" id="RHEA:83891"/>
        <dbReference type="Rhea" id="RHEA-COMP:9745"/>
        <dbReference type="Rhea" id="RHEA-COMP:20239"/>
        <dbReference type="ChEBI" id="CHEBI:29979"/>
        <dbReference type="ChEBI" id="CHEBI:33019"/>
        <dbReference type="ChEBI" id="CHEBI:46398"/>
        <dbReference type="ChEBI" id="CHEBI:233474"/>
    </reaction>
</comment>
<evidence type="ECO:0000313" key="9">
    <source>
        <dbReference type="EMBL" id="MDV6259730.1"/>
    </source>
</evidence>
<keyword evidence="6 8" id="KW-0067">ATP-binding</keyword>
<keyword evidence="8" id="KW-0464">Manganese</keyword>
<organism evidence="9 10">
    <name type="scientific">Rhodococcoides yunnanense</name>
    <dbReference type="NCBI Taxonomy" id="278209"/>
    <lineage>
        <taxon>Bacteria</taxon>
        <taxon>Bacillati</taxon>
        <taxon>Actinomycetota</taxon>
        <taxon>Actinomycetes</taxon>
        <taxon>Mycobacteriales</taxon>
        <taxon>Nocardiaceae</taxon>
        <taxon>Rhodococcoides</taxon>
    </lineage>
</organism>
<feature type="binding site" evidence="8">
    <location>
        <position position="100"/>
    </location>
    <ligand>
        <name>ATP</name>
        <dbReference type="ChEBI" id="CHEBI:30616"/>
    </ligand>
</feature>
<comment type="catalytic activity">
    <reaction evidence="8">
        <text>L-seryl-[protein] + ATP = 3-O-(5'-adenylyl)-L-seryl-[protein] + diphosphate</text>
        <dbReference type="Rhea" id="RHEA:58120"/>
        <dbReference type="Rhea" id="RHEA-COMP:9863"/>
        <dbReference type="Rhea" id="RHEA-COMP:15073"/>
        <dbReference type="ChEBI" id="CHEBI:29999"/>
        <dbReference type="ChEBI" id="CHEBI:30616"/>
        <dbReference type="ChEBI" id="CHEBI:33019"/>
        <dbReference type="ChEBI" id="CHEBI:142516"/>
        <dbReference type="EC" id="2.7.7.108"/>
    </reaction>
</comment>
<feature type="binding site" evidence="8">
    <location>
        <position position="194"/>
    </location>
    <ligand>
        <name>ATP</name>
        <dbReference type="ChEBI" id="CHEBI:30616"/>
    </ligand>
</feature>
<comment type="catalytic activity">
    <reaction evidence="8">
        <text>L-threonyl-[protein] + ATP = 3-O-(5'-adenylyl)-L-threonyl-[protein] + diphosphate</text>
        <dbReference type="Rhea" id="RHEA:54292"/>
        <dbReference type="Rhea" id="RHEA-COMP:11060"/>
        <dbReference type="Rhea" id="RHEA-COMP:13847"/>
        <dbReference type="ChEBI" id="CHEBI:30013"/>
        <dbReference type="ChEBI" id="CHEBI:30616"/>
        <dbReference type="ChEBI" id="CHEBI:33019"/>
        <dbReference type="ChEBI" id="CHEBI:138113"/>
        <dbReference type="EC" id="2.7.7.108"/>
    </reaction>
</comment>
<feature type="binding site" evidence="8">
    <location>
        <position position="135"/>
    </location>
    <ligand>
        <name>ATP</name>
        <dbReference type="ChEBI" id="CHEBI:30616"/>
    </ligand>
</feature>
<keyword evidence="5 8" id="KW-0547">Nucleotide-binding</keyword>
<feature type="binding site" evidence="8">
    <location>
        <position position="273"/>
    </location>
    <ligand>
        <name>ATP</name>
        <dbReference type="ChEBI" id="CHEBI:30616"/>
    </ligand>
</feature>
<evidence type="ECO:0000256" key="1">
    <source>
        <dbReference type="ARBA" id="ARBA00009747"/>
    </source>
</evidence>
<gene>
    <name evidence="8" type="primary">ydiU</name>
    <name evidence="8" type="synonym">selO</name>
    <name evidence="9" type="ORF">R3P96_00090</name>
</gene>
<dbReference type="EC" id="2.7.7.-" evidence="8"/>
<comment type="caution">
    <text evidence="9">The sequence shown here is derived from an EMBL/GenBank/DDBJ whole genome shotgun (WGS) entry which is preliminary data.</text>
</comment>
<feature type="active site" description="Proton acceptor" evidence="8">
    <location>
        <position position="263"/>
    </location>
</feature>
<keyword evidence="3 8" id="KW-0548">Nucleotidyltransferase</keyword>
<dbReference type="NCBIfam" id="NF000658">
    <property type="entry name" value="PRK00029.1"/>
    <property type="match status" value="1"/>
</dbReference>
<accession>A0ABU4B6C3</accession>
<dbReference type="EMBL" id="JAWLJX010000001">
    <property type="protein sequence ID" value="MDV6259730.1"/>
    <property type="molecule type" value="Genomic_DNA"/>
</dbReference>
<feature type="binding site" evidence="8">
    <location>
        <position position="273"/>
    </location>
    <ligand>
        <name>Mg(2+)</name>
        <dbReference type="ChEBI" id="CHEBI:18420"/>
    </ligand>
</feature>
<comment type="catalytic activity">
    <reaction evidence="8">
        <text>L-tyrosyl-[protein] + ATP = O-(5'-adenylyl)-L-tyrosyl-[protein] + diphosphate</text>
        <dbReference type="Rhea" id="RHEA:54288"/>
        <dbReference type="Rhea" id="RHEA-COMP:10136"/>
        <dbReference type="Rhea" id="RHEA-COMP:13846"/>
        <dbReference type="ChEBI" id="CHEBI:30616"/>
        <dbReference type="ChEBI" id="CHEBI:33019"/>
        <dbReference type="ChEBI" id="CHEBI:46858"/>
        <dbReference type="ChEBI" id="CHEBI:83624"/>
        <dbReference type="EC" id="2.7.7.108"/>
    </reaction>
</comment>
<evidence type="ECO:0000256" key="6">
    <source>
        <dbReference type="ARBA" id="ARBA00022840"/>
    </source>
</evidence>
<reference evidence="9 10" key="1">
    <citation type="submission" date="2023-10" db="EMBL/GenBank/DDBJ databases">
        <title>Development of a sustainable strategy for remediation of hydrocarbon-contaminated territories based on the waste exchange concept.</title>
        <authorList>
            <person name="Krivoruchko A."/>
        </authorList>
    </citation>
    <scope>NUCLEOTIDE SEQUENCE [LARGE SCALE GENOMIC DNA]</scope>
    <source>
        <strain evidence="9 10">IEGM 1323</strain>
    </source>
</reference>
<dbReference type="EC" id="2.7.7.108" evidence="8"/>
<dbReference type="PANTHER" id="PTHR32057">
    <property type="entry name" value="PROTEIN ADENYLYLTRANSFERASE SELO, MITOCHONDRIAL"/>
    <property type="match status" value="1"/>
</dbReference>
<dbReference type="PANTHER" id="PTHR32057:SF14">
    <property type="entry name" value="PROTEIN ADENYLYLTRANSFERASE SELO, MITOCHONDRIAL"/>
    <property type="match status" value="1"/>
</dbReference>
<evidence type="ECO:0000256" key="7">
    <source>
        <dbReference type="ARBA" id="ARBA00022842"/>
    </source>
</evidence>
<comment type="cofactor">
    <cofactor evidence="8">
        <name>Mg(2+)</name>
        <dbReference type="ChEBI" id="CHEBI:18420"/>
    </cofactor>
    <cofactor evidence="8">
        <name>Mn(2+)</name>
        <dbReference type="ChEBI" id="CHEBI:29035"/>
    </cofactor>
</comment>
<keyword evidence="10" id="KW-1185">Reference proteome</keyword>
<comment type="similarity">
    <text evidence="1 8">Belongs to the SELO family.</text>
</comment>
<keyword evidence="2 8" id="KW-0808">Transferase</keyword>
<evidence type="ECO:0000256" key="3">
    <source>
        <dbReference type="ARBA" id="ARBA00022695"/>
    </source>
</evidence>
<dbReference type="InterPro" id="IPR003846">
    <property type="entry name" value="SelO"/>
</dbReference>
<sequence length="501" mass="53955">MSESTRPRVSITNLPAFGFETTLADEVHGVTVPWQGAPAPDPRVLILNDGLARSLALDPASLRTPEGAGVLSGSIPPAETATVAMAYAGHQFGNFVPLLGDGRALLLGELRDDQGNRVDLHLKGSGATPFSRGGDGRAVVGAMLREYLISEAMHALKIPTTRSLAVVTTGEQILREGGPQPGAVLARVASSHLRVGTFEFAARREGLAQSLADYAIARHYPEFVDLPAEDRYLAFFEAVVEAQASLVAQWMSIGFVHGVMNTDNTTISGETIDYGPCAFLDAYDPATVFSSIDHGGRYAYGNQPAVLGWNLARFGETLLPLVNSKPDTAITALTAVLDTYGDRYRQHYSAAVARKLGLADDGVDAALVDDLHRLLTEHRADWTLTFRALADNLRGHSSPFDSHVPPDASANWLERWRTAVSVRGQDLSSVADGMDRVNPAYIPRNHLVDTALNAATEGDLDAFERLLEVVTSPFDRRDDRSDYALPAPENFSAGFKTFCGT</sequence>
<comment type="function">
    <text evidence="8">Nucleotidyltransferase involved in the post-translational modification of proteins. It can catalyze the addition of adenosine monophosphate (AMP) or uridine monophosphate (UMP) to a protein, resulting in modifications known as AMPylation and UMPylation.</text>
</comment>
<feature type="binding site" evidence="8">
    <location>
        <position position="187"/>
    </location>
    <ligand>
        <name>ATP</name>
        <dbReference type="ChEBI" id="CHEBI:30616"/>
    </ligand>
</feature>
<feature type="binding site" evidence="8">
    <location>
        <position position="103"/>
    </location>
    <ligand>
        <name>ATP</name>
        <dbReference type="ChEBI" id="CHEBI:30616"/>
    </ligand>
</feature>
<dbReference type="RefSeq" id="WP_317562642.1">
    <property type="nucleotide sequence ID" value="NZ_JAWLJX010000001.1"/>
</dbReference>
<keyword evidence="4 8" id="KW-0479">Metal-binding</keyword>
<proteinExistence type="inferred from homology"/>
<feature type="binding site" evidence="8">
    <location>
        <position position="264"/>
    </location>
    <ligand>
        <name>Mg(2+)</name>
        <dbReference type="ChEBI" id="CHEBI:18420"/>
    </ligand>
</feature>
<evidence type="ECO:0000256" key="8">
    <source>
        <dbReference type="HAMAP-Rule" id="MF_00692"/>
    </source>
</evidence>
<feature type="binding site" evidence="8">
    <location>
        <position position="123"/>
    </location>
    <ligand>
        <name>ATP</name>
        <dbReference type="ChEBI" id="CHEBI:30616"/>
    </ligand>
</feature>
<protein>
    <recommendedName>
        <fullName evidence="8">Protein nucleotidyltransferase YdiU</fullName>
        <ecNumber evidence="8">2.7.7.-</ecNumber>
    </recommendedName>
    <alternativeName>
        <fullName evidence="8">Protein adenylyltransferase YdiU</fullName>
        <ecNumber evidence="8">2.7.7.108</ecNumber>
    </alternativeName>
    <alternativeName>
        <fullName evidence="8">Protein uridylyltransferase YdiU</fullName>
        <ecNumber evidence="8">2.7.7.-</ecNumber>
    </alternativeName>
</protein>
<evidence type="ECO:0000256" key="4">
    <source>
        <dbReference type="ARBA" id="ARBA00022723"/>
    </source>
</evidence>
<evidence type="ECO:0000313" key="10">
    <source>
        <dbReference type="Proteomes" id="UP001185755"/>
    </source>
</evidence>
<comment type="catalytic activity">
    <reaction evidence="8">
        <text>L-seryl-[protein] + UTP = O-(5'-uridylyl)-L-seryl-[protein] + diphosphate</text>
        <dbReference type="Rhea" id="RHEA:64604"/>
        <dbReference type="Rhea" id="RHEA-COMP:9863"/>
        <dbReference type="Rhea" id="RHEA-COMP:16635"/>
        <dbReference type="ChEBI" id="CHEBI:29999"/>
        <dbReference type="ChEBI" id="CHEBI:33019"/>
        <dbReference type="ChEBI" id="CHEBI:46398"/>
        <dbReference type="ChEBI" id="CHEBI:156051"/>
    </reaction>
</comment>
<keyword evidence="7 8" id="KW-0460">Magnesium</keyword>
<feature type="binding site" evidence="8">
    <location>
        <position position="136"/>
    </location>
    <ligand>
        <name>ATP</name>
        <dbReference type="ChEBI" id="CHEBI:30616"/>
    </ligand>
</feature>
<evidence type="ECO:0000256" key="2">
    <source>
        <dbReference type="ARBA" id="ARBA00022679"/>
    </source>
</evidence>